<dbReference type="Proteomes" id="UP000075609">
    <property type="component" value="Unassembled WGS sequence"/>
</dbReference>
<accession>A0ABR5W2V2</accession>
<dbReference type="InterPro" id="IPR038488">
    <property type="entry name" value="Integrase_DNA-bd_sf"/>
</dbReference>
<dbReference type="CDD" id="cd00801">
    <property type="entry name" value="INT_P4_C"/>
    <property type="match status" value="1"/>
</dbReference>
<dbReference type="Gene3D" id="1.10.150.130">
    <property type="match status" value="1"/>
</dbReference>
<dbReference type="EMBL" id="LOBP01000135">
    <property type="protein sequence ID" value="KYN86729.1"/>
    <property type="molecule type" value="Genomic_DNA"/>
</dbReference>
<dbReference type="RefSeq" id="WP_061899757.1">
    <property type="nucleotide sequence ID" value="NZ_LOBP01000135.1"/>
</dbReference>
<keyword evidence="4" id="KW-0233">DNA recombination</keyword>
<dbReference type="InterPro" id="IPR025166">
    <property type="entry name" value="Integrase_DNA_bind_dom"/>
</dbReference>
<dbReference type="Pfam" id="PF13356">
    <property type="entry name" value="Arm-DNA-bind_3"/>
    <property type="match status" value="1"/>
</dbReference>
<keyword evidence="7" id="KW-1185">Reference proteome</keyword>
<evidence type="ECO:0000256" key="1">
    <source>
        <dbReference type="ARBA" id="ARBA00008857"/>
    </source>
</evidence>
<dbReference type="PANTHER" id="PTHR30629:SF2">
    <property type="entry name" value="PROPHAGE INTEGRASE INTS-RELATED"/>
    <property type="match status" value="1"/>
</dbReference>
<dbReference type="SUPFAM" id="SSF56349">
    <property type="entry name" value="DNA breaking-rejoining enzymes"/>
    <property type="match status" value="1"/>
</dbReference>
<organism evidence="6 7">
    <name type="scientific">Vibrio cidicii</name>
    <dbReference type="NCBI Taxonomy" id="1763883"/>
    <lineage>
        <taxon>Bacteria</taxon>
        <taxon>Pseudomonadati</taxon>
        <taxon>Pseudomonadota</taxon>
        <taxon>Gammaproteobacteria</taxon>
        <taxon>Vibrionales</taxon>
        <taxon>Vibrionaceae</taxon>
        <taxon>Vibrio</taxon>
    </lineage>
</organism>
<dbReference type="PROSITE" id="PS51898">
    <property type="entry name" value="TYR_RECOMBINASE"/>
    <property type="match status" value="1"/>
</dbReference>
<reference evidence="6 7" key="1">
    <citation type="submission" date="2015-12" db="EMBL/GenBank/DDBJ databases">
        <authorList>
            <person name="Tarr C.L."/>
            <person name="Gladney L.M."/>
        </authorList>
    </citation>
    <scope>NUCLEOTIDE SEQUENCE [LARGE SCALE GENOMIC DNA]</scope>
    <source>
        <strain evidence="6 7">1048-83</strain>
    </source>
</reference>
<dbReference type="PANTHER" id="PTHR30629">
    <property type="entry name" value="PROPHAGE INTEGRASE"/>
    <property type="match status" value="1"/>
</dbReference>
<dbReference type="InterPro" id="IPR013762">
    <property type="entry name" value="Integrase-like_cat_sf"/>
</dbReference>
<dbReference type="InterPro" id="IPR002104">
    <property type="entry name" value="Integrase_catalytic"/>
</dbReference>
<evidence type="ECO:0000256" key="3">
    <source>
        <dbReference type="ARBA" id="ARBA00023125"/>
    </source>
</evidence>
<keyword evidence="3" id="KW-0238">DNA-binding</keyword>
<dbReference type="InterPro" id="IPR011010">
    <property type="entry name" value="DNA_brk_join_enz"/>
</dbReference>
<evidence type="ECO:0000313" key="6">
    <source>
        <dbReference type="EMBL" id="KYN86729.1"/>
    </source>
</evidence>
<dbReference type="Pfam" id="PF00589">
    <property type="entry name" value="Phage_integrase"/>
    <property type="match status" value="1"/>
</dbReference>
<protein>
    <submittedName>
        <fullName evidence="6">Integrase</fullName>
    </submittedName>
</protein>
<keyword evidence="2" id="KW-0229">DNA integration</keyword>
<comment type="similarity">
    <text evidence="1">Belongs to the 'phage' integrase family.</text>
</comment>
<evidence type="ECO:0000313" key="7">
    <source>
        <dbReference type="Proteomes" id="UP000075609"/>
    </source>
</evidence>
<proteinExistence type="inferred from homology"/>
<dbReference type="Pfam" id="PF22022">
    <property type="entry name" value="Phage_int_M"/>
    <property type="match status" value="1"/>
</dbReference>
<dbReference type="InterPro" id="IPR050808">
    <property type="entry name" value="Phage_Integrase"/>
</dbReference>
<dbReference type="Gene3D" id="3.30.160.390">
    <property type="entry name" value="Integrase, DNA-binding domain"/>
    <property type="match status" value="1"/>
</dbReference>
<evidence type="ECO:0000256" key="4">
    <source>
        <dbReference type="ARBA" id="ARBA00023172"/>
    </source>
</evidence>
<dbReference type="InterPro" id="IPR053876">
    <property type="entry name" value="Phage_int_M"/>
</dbReference>
<gene>
    <name evidence="6" type="ORF">ATY35_13525</name>
</gene>
<name>A0ABR5W2V2_9VIBR</name>
<dbReference type="InterPro" id="IPR010998">
    <property type="entry name" value="Integrase_recombinase_N"/>
</dbReference>
<dbReference type="Gene3D" id="1.10.443.10">
    <property type="entry name" value="Intergrase catalytic core"/>
    <property type="match status" value="1"/>
</dbReference>
<comment type="caution">
    <text evidence="6">The sequence shown here is derived from an EMBL/GenBank/DDBJ whole genome shotgun (WGS) entry which is preliminary data.</text>
</comment>
<evidence type="ECO:0000259" key="5">
    <source>
        <dbReference type="PROSITE" id="PS51898"/>
    </source>
</evidence>
<feature type="domain" description="Tyr recombinase" evidence="5">
    <location>
        <begin position="198"/>
        <end position="392"/>
    </location>
</feature>
<evidence type="ECO:0000256" key="2">
    <source>
        <dbReference type="ARBA" id="ARBA00022908"/>
    </source>
</evidence>
<sequence length="409" mass="46848">MGKLKVNQVKSLVSNNKVGRHSDGDGLYLMIPKSGQAYWMLRYTIMGKRREMTIDKVAHLSLADARYKAMELKKKVSNEEDPLVERKQHQAITIKLVEQLYEDWYTDLATRLKHPNIPKRVYERDIGPIIGRKKIKSVTPLDIRTIIRNVANSGRPTVANDTLMYCKQLFNHGIKLGLNDNNPASAFSVNDAGGVEGSRDRKLTLDEIKKTFDVFQQNLPSFGRENYLACALLLSLGVRKTELTEAKWSEFDLKNALWHLPGERVKKGDGITIPLTEQVLAWLEELHTRACGSEYLFPARRTSKQPHMGKDTLNRAISKLFGREPGRKVQPPNKMGEMEMFTVHDLRRTFRTLLSKCDIAPHIAERCLNHKLGKLVDTYDQHDYLEQRKHALEELSNLLEPYIKCISSD</sequence>